<accession>A0ABU8E6D2</accession>
<keyword evidence="2" id="KW-1185">Reference proteome</keyword>
<evidence type="ECO:0000313" key="2">
    <source>
        <dbReference type="Proteomes" id="UP001373496"/>
    </source>
</evidence>
<dbReference type="Proteomes" id="UP001373496">
    <property type="component" value="Unassembled WGS sequence"/>
</dbReference>
<dbReference type="RefSeq" id="WP_225235159.1">
    <property type="nucleotide sequence ID" value="NZ_JBAPLV010000011.1"/>
</dbReference>
<comment type="caution">
    <text evidence="1">The sequence shown here is derived from an EMBL/GenBank/DDBJ whole genome shotgun (WGS) entry which is preliminary data.</text>
</comment>
<evidence type="ECO:0008006" key="3">
    <source>
        <dbReference type="Google" id="ProtNLM"/>
    </source>
</evidence>
<dbReference type="EMBL" id="JBAPLV010000011">
    <property type="protein sequence ID" value="MEI4279147.1"/>
    <property type="molecule type" value="Genomic_DNA"/>
</dbReference>
<name>A0ABU8E6D2_9ACTN</name>
<organism evidence="1 2">
    <name type="scientific">Klenkia terrae</name>
    <dbReference type="NCBI Taxonomy" id="1052259"/>
    <lineage>
        <taxon>Bacteria</taxon>
        <taxon>Bacillati</taxon>
        <taxon>Actinomycetota</taxon>
        <taxon>Actinomycetes</taxon>
        <taxon>Geodermatophilales</taxon>
        <taxon>Geodermatophilaceae</taxon>
        <taxon>Klenkia</taxon>
    </lineage>
</organism>
<evidence type="ECO:0000313" key="1">
    <source>
        <dbReference type="EMBL" id="MEI4279147.1"/>
    </source>
</evidence>
<dbReference type="Gene3D" id="1.10.1070.20">
    <property type="match status" value="1"/>
</dbReference>
<proteinExistence type="predicted"/>
<reference evidence="1 2" key="1">
    <citation type="submission" date="2024-03" db="EMBL/GenBank/DDBJ databases">
        <title>Draft genome sequence of Klenkia terrae.</title>
        <authorList>
            <person name="Duangmal K."/>
            <person name="Chantavorakit T."/>
        </authorList>
    </citation>
    <scope>NUCLEOTIDE SEQUENCE [LARGE SCALE GENOMIC DNA]</scope>
    <source>
        <strain evidence="1 2">JCM 17786</strain>
    </source>
</reference>
<gene>
    <name evidence="1" type="ORF">UXQ13_11795</name>
</gene>
<protein>
    <recommendedName>
        <fullName evidence="3">HipA-like C-terminal domain-containing protein</fullName>
    </recommendedName>
</protein>
<sequence>MAEAIEVDVSDWETIQIEARGSGANQWRRDPNGVQWLYKATRRAAATGELQGEDWSEKAAERLASLIGVPCAEVELAHVRRGDGAEPGVVCKDLAEPSTEFQNGANLLADIPGYRYRDSRGRPPRNHVGHSVQNIVDRLRAFDVGPPTGASGVPTAVAALAGYLVLDAWIGNLDRHEENWAVLRDEDGVVTLAASYDHGAALGSSLTEARRAALAADSVGLAAYADKAFARKFEDGARVPLTAVAADALDQAGTAARAHWLSTLEAVELDDIRGALDGIPRMSDPARTFCEQLLVINRRRVLDDCR</sequence>